<organism evidence="2 3">
    <name type="scientific">Nocardia fluminea</name>
    <dbReference type="NCBI Taxonomy" id="134984"/>
    <lineage>
        <taxon>Bacteria</taxon>
        <taxon>Bacillati</taxon>
        <taxon>Actinomycetota</taxon>
        <taxon>Actinomycetes</taxon>
        <taxon>Mycobacteriales</taxon>
        <taxon>Nocardiaceae</taxon>
        <taxon>Nocardia</taxon>
    </lineage>
</organism>
<feature type="transmembrane region" description="Helical" evidence="1">
    <location>
        <begin position="114"/>
        <end position="132"/>
    </location>
</feature>
<name>A0A2N3WX82_9NOCA</name>
<dbReference type="EMBL" id="PJMW01000001">
    <property type="protein sequence ID" value="PKV98501.1"/>
    <property type="molecule type" value="Genomic_DNA"/>
</dbReference>
<proteinExistence type="predicted"/>
<dbReference type="Proteomes" id="UP000233766">
    <property type="component" value="Unassembled WGS sequence"/>
</dbReference>
<evidence type="ECO:0000256" key="1">
    <source>
        <dbReference type="SAM" id="Phobius"/>
    </source>
</evidence>
<dbReference type="AlphaFoldDB" id="A0A2N3WX82"/>
<sequence length="133" mass="13947">MRVGARLGVADCGAASLMVGERQRSDDGEYRRAALYVVGVVGVAALVFAAVNGWAASRGACAAAQTHLCDTPTEAAIVIGPSAILLLGGIGAFVRTYQRWRADRSWRTWQGAGWFLFILMTAYLAIGAGTIAA</sequence>
<keyword evidence="1" id="KW-0472">Membrane</keyword>
<evidence type="ECO:0000313" key="2">
    <source>
        <dbReference type="EMBL" id="PKV98501.1"/>
    </source>
</evidence>
<feature type="transmembrane region" description="Helical" evidence="1">
    <location>
        <begin position="33"/>
        <end position="55"/>
    </location>
</feature>
<protein>
    <submittedName>
        <fullName evidence="2">Uncharacterized protein</fullName>
    </submittedName>
</protein>
<gene>
    <name evidence="2" type="ORF">ATK86_0521</name>
</gene>
<keyword evidence="1" id="KW-1133">Transmembrane helix</keyword>
<reference evidence="2 3" key="1">
    <citation type="submission" date="2017-12" db="EMBL/GenBank/DDBJ databases">
        <title>Sequencing the genomes of 1000 Actinobacteria strains.</title>
        <authorList>
            <person name="Klenk H.-P."/>
        </authorList>
    </citation>
    <scope>NUCLEOTIDE SEQUENCE [LARGE SCALE GENOMIC DNA]</scope>
    <source>
        <strain evidence="2 3">DSM 44489</strain>
    </source>
</reference>
<keyword evidence="1" id="KW-0812">Transmembrane</keyword>
<accession>A0A2N3WX82</accession>
<evidence type="ECO:0000313" key="3">
    <source>
        <dbReference type="Proteomes" id="UP000233766"/>
    </source>
</evidence>
<dbReference type="RefSeq" id="WP_245914085.1">
    <property type="nucleotide sequence ID" value="NZ_PJMW01000001.1"/>
</dbReference>
<comment type="caution">
    <text evidence="2">The sequence shown here is derived from an EMBL/GenBank/DDBJ whole genome shotgun (WGS) entry which is preliminary data.</text>
</comment>
<keyword evidence="3" id="KW-1185">Reference proteome</keyword>
<feature type="transmembrane region" description="Helical" evidence="1">
    <location>
        <begin position="75"/>
        <end position="94"/>
    </location>
</feature>